<keyword evidence="1" id="KW-1133">Transmembrane helix</keyword>
<dbReference type="Proteomes" id="UP000678393">
    <property type="component" value="Unassembled WGS sequence"/>
</dbReference>
<feature type="transmembrane region" description="Helical" evidence="1">
    <location>
        <begin position="162"/>
        <end position="180"/>
    </location>
</feature>
<keyword evidence="1" id="KW-0472">Membrane</keyword>
<keyword evidence="3" id="KW-1185">Reference proteome</keyword>
<feature type="transmembrane region" description="Helical" evidence="1">
    <location>
        <begin position="92"/>
        <end position="114"/>
    </location>
</feature>
<evidence type="ECO:0000256" key="1">
    <source>
        <dbReference type="SAM" id="Phobius"/>
    </source>
</evidence>
<keyword evidence="1" id="KW-0812">Transmembrane</keyword>
<reference evidence="2" key="1">
    <citation type="submission" date="2021-04" db="EMBL/GenBank/DDBJ databases">
        <authorList>
            <consortium name="Molecular Ecology Group"/>
        </authorList>
    </citation>
    <scope>NUCLEOTIDE SEQUENCE</scope>
</reference>
<gene>
    <name evidence="2" type="ORF">CUNI_LOCUS216</name>
</gene>
<dbReference type="EMBL" id="CAJHNH020000021">
    <property type="protein sequence ID" value="CAG5114658.1"/>
    <property type="molecule type" value="Genomic_DNA"/>
</dbReference>
<sequence length="439" mass="49666">MKSKGCKIAIHIFALFVSILDFISDWLFYENARALEQGLVYGPVEPTQVTAILVFCIIGTVLFIAEIIAFVIELRDLLGENDDGGKDLYQEILSAVITWCEDIPQLIISVVILLCREEAVSIFQLVKAALSIVGIVVDIVLTFKRYWRQRHFHRPFRIVRSILAPGMLVLLGLSIAVFVLTQTEAKDNGGVAFRQPASVIDDHLSDNKYFDGVNVFLRDSGLPESMKDDKKSDKWMRLFSIYELKDSNQMSVKLTHSHCGCGDFDIGIWFKTAKTNTEDWTLFGCYSVESETEIINPQPNSTCLNNMDSGSSYDVVYIDFRFENPGTNWFYKTMIFGQIYFNCKIYINGTCRSCHFVSSSTEEQQQDLQFLSYFRVNNPIAVNNNTYFYSGNGNEARYFNSGLGDITSVDEVWKTGWSKCASTGGISPVLDSQMKIECN</sequence>
<evidence type="ECO:0000313" key="2">
    <source>
        <dbReference type="EMBL" id="CAG5114658.1"/>
    </source>
</evidence>
<feature type="transmembrane region" description="Helical" evidence="1">
    <location>
        <begin position="49"/>
        <end position="72"/>
    </location>
</feature>
<evidence type="ECO:0000313" key="3">
    <source>
        <dbReference type="Proteomes" id="UP000678393"/>
    </source>
</evidence>
<dbReference type="OrthoDB" id="6268706at2759"/>
<feature type="transmembrane region" description="Helical" evidence="1">
    <location>
        <begin position="12"/>
        <end position="29"/>
    </location>
</feature>
<dbReference type="AlphaFoldDB" id="A0A8S3YE16"/>
<proteinExistence type="predicted"/>
<name>A0A8S3YE16_9EUPU</name>
<organism evidence="2 3">
    <name type="scientific">Candidula unifasciata</name>
    <dbReference type="NCBI Taxonomy" id="100452"/>
    <lineage>
        <taxon>Eukaryota</taxon>
        <taxon>Metazoa</taxon>
        <taxon>Spiralia</taxon>
        <taxon>Lophotrochozoa</taxon>
        <taxon>Mollusca</taxon>
        <taxon>Gastropoda</taxon>
        <taxon>Heterobranchia</taxon>
        <taxon>Euthyneura</taxon>
        <taxon>Panpulmonata</taxon>
        <taxon>Eupulmonata</taxon>
        <taxon>Stylommatophora</taxon>
        <taxon>Helicina</taxon>
        <taxon>Helicoidea</taxon>
        <taxon>Geomitridae</taxon>
        <taxon>Candidula</taxon>
    </lineage>
</organism>
<comment type="caution">
    <text evidence="2">The sequence shown here is derived from an EMBL/GenBank/DDBJ whole genome shotgun (WGS) entry which is preliminary data.</text>
</comment>
<feature type="transmembrane region" description="Helical" evidence="1">
    <location>
        <begin position="120"/>
        <end position="141"/>
    </location>
</feature>
<accession>A0A8S3YE16</accession>
<protein>
    <submittedName>
        <fullName evidence="2">Uncharacterized protein</fullName>
    </submittedName>
</protein>